<keyword evidence="3" id="KW-1185">Reference proteome</keyword>
<accession>A0ABN1HDP3</accession>
<gene>
    <name evidence="2" type="ORF">GCM10009535_15710</name>
</gene>
<evidence type="ECO:0000313" key="3">
    <source>
        <dbReference type="Proteomes" id="UP001500724"/>
    </source>
</evidence>
<evidence type="ECO:0000256" key="1">
    <source>
        <dbReference type="SAM" id="MobiDB-lite"/>
    </source>
</evidence>
<feature type="compositionally biased region" description="Basic and acidic residues" evidence="1">
    <location>
        <begin position="88"/>
        <end position="101"/>
    </location>
</feature>
<feature type="compositionally biased region" description="Low complexity" evidence="1">
    <location>
        <begin position="102"/>
        <end position="113"/>
    </location>
</feature>
<feature type="region of interest" description="Disordered" evidence="1">
    <location>
        <begin position="83"/>
        <end position="207"/>
    </location>
</feature>
<organism evidence="2 3">
    <name type="scientific">Streptomyces thermocarboxydovorans</name>
    <dbReference type="NCBI Taxonomy" id="59298"/>
    <lineage>
        <taxon>Bacteria</taxon>
        <taxon>Bacillati</taxon>
        <taxon>Actinomycetota</taxon>
        <taxon>Actinomycetes</taxon>
        <taxon>Kitasatosporales</taxon>
        <taxon>Streptomycetaceae</taxon>
        <taxon>Streptomyces</taxon>
    </lineage>
</organism>
<dbReference type="Proteomes" id="UP001500724">
    <property type="component" value="Unassembled WGS sequence"/>
</dbReference>
<evidence type="ECO:0000313" key="2">
    <source>
        <dbReference type="EMBL" id="GAA0639765.1"/>
    </source>
</evidence>
<comment type="caution">
    <text evidence="2">The sequence shown here is derived from an EMBL/GenBank/DDBJ whole genome shotgun (WGS) entry which is preliminary data.</text>
</comment>
<reference evidence="2 3" key="1">
    <citation type="journal article" date="2019" name="Int. J. Syst. Evol. Microbiol.">
        <title>The Global Catalogue of Microorganisms (GCM) 10K type strain sequencing project: providing services to taxonomists for standard genome sequencing and annotation.</title>
        <authorList>
            <consortium name="The Broad Institute Genomics Platform"/>
            <consortium name="The Broad Institute Genome Sequencing Center for Infectious Disease"/>
            <person name="Wu L."/>
            <person name="Ma J."/>
        </authorList>
    </citation>
    <scope>NUCLEOTIDE SEQUENCE [LARGE SCALE GENOMIC DNA]</scope>
    <source>
        <strain evidence="2 3">JCM 10367</strain>
    </source>
</reference>
<dbReference type="EMBL" id="BAAAGU010000012">
    <property type="protein sequence ID" value="GAA0639765.1"/>
    <property type="molecule type" value="Genomic_DNA"/>
</dbReference>
<feature type="compositionally biased region" description="Basic and acidic residues" evidence="1">
    <location>
        <begin position="183"/>
        <end position="207"/>
    </location>
</feature>
<proteinExistence type="predicted"/>
<dbReference type="RefSeq" id="WP_343998792.1">
    <property type="nucleotide sequence ID" value="NZ_BAAAGU010000012.1"/>
</dbReference>
<name>A0ABN1HDP3_9ACTN</name>
<protein>
    <submittedName>
        <fullName evidence="2">Uncharacterized protein</fullName>
    </submittedName>
</protein>
<sequence>MAQHTSRTPELPQPLRAVASGLRQLPGAAQAGKVAEAALDRIGALSPRGRRIAVYAGAGALGVAGVVEWPVALTGAAVAWFTRPRPGSAEDTRPAEHERDAAGAAATTPAGPEAEAEPSGDRGPGDRLASSRHRPGPAAPQVHEQPAKVGDTETAAALRKVAEATVHHAAHAARPPHGAGAGERIRHDGHGGDGHRGDGHRDDRHSG</sequence>